<name>A0ACB9R2I1_9MYRT</name>
<reference evidence="2" key="1">
    <citation type="journal article" date="2023" name="Front. Plant Sci.">
        <title>Chromosomal-level genome assembly of Melastoma candidum provides insights into trichome evolution.</title>
        <authorList>
            <person name="Zhong Y."/>
            <person name="Wu W."/>
            <person name="Sun C."/>
            <person name="Zou P."/>
            <person name="Liu Y."/>
            <person name="Dai S."/>
            <person name="Zhou R."/>
        </authorList>
    </citation>
    <scope>NUCLEOTIDE SEQUENCE [LARGE SCALE GENOMIC DNA]</scope>
</reference>
<evidence type="ECO:0000313" key="1">
    <source>
        <dbReference type="EMBL" id="KAI4372920.1"/>
    </source>
</evidence>
<organism evidence="1 2">
    <name type="scientific">Melastoma candidum</name>
    <dbReference type="NCBI Taxonomy" id="119954"/>
    <lineage>
        <taxon>Eukaryota</taxon>
        <taxon>Viridiplantae</taxon>
        <taxon>Streptophyta</taxon>
        <taxon>Embryophyta</taxon>
        <taxon>Tracheophyta</taxon>
        <taxon>Spermatophyta</taxon>
        <taxon>Magnoliopsida</taxon>
        <taxon>eudicotyledons</taxon>
        <taxon>Gunneridae</taxon>
        <taxon>Pentapetalae</taxon>
        <taxon>rosids</taxon>
        <taxon>malvids</taxon>
        <taxon>Myrtales</taxon>
        <taxon>Melastomataceae</taxon>
        <taxon>Melastomatoideae</taxon>
        <taxon>Melastomateae</taxon>
        <taxon>Melastoma</taxon>
    </lineage>
</organism>
<keyword evidence="2" id="KW-1185">Reference proteome</keyword>
<proteinExistence type="predicted"/>
<sequence>MHMTLQVDSILITIGDIAQVWSNGGLKKVRGRAVPSSDSDVSGSDTISMTLMLTLPLESTVSPLPRKTPGKGEETGAWSKDDRWVFDSFSFEDYAWRPYHDRLVSAKDPLDRYRRSCIN</sequence>
<comment type="caution">
    <text evidence="1">The sequence shown here is derived from an EMBL/GenBank/DDBJ whole genome shotgun (WGS) entry which is preliminary data.</text>
</comment>
<evidence type="ECO:0000313" key="2">
    <source>
        <dbReference type="Proteomes" id="UP001057402"/>
    </source>
</evidence>
<dbReference type="EMBL" id="CM042883">
    <property type="protein sequence ID" value="KAI4372920.1"/>
    <property type="molecule type" value="Genomic_DNA"/>
</dbReference>
<protein>
    <submittedName>
        <fullName evidence="1">Uncharacterized protein</fullName>
    </submittedName>
</protein>
<accession>A0ACB9R2I1</accession>
<gene>
    <name evidence="1" type="ORF">MLD38_011101</name>
</gene>
<dbReference type="Proteomes" id="UP001057402">
    <property type="component" value="Chromosome 4"/>
</dbReference>